<evidence type="ECO:0000313" key="3">
    <source>
        <dbReference type="Proteomes" id="UP000183028"/>
    </source>
</evidence>
<evidence type="ECO:0000313" key="2">
    <source>
        <dbReference type="EMBL" id="SEI63400.1"/>
    </source>
</evidence>
<dbReference type="Gene3D" id="1.10.3210.10">
    <property type="entry name" value="Hypothetical protein af1432"/>
    <property type="match status" value="1"/>
</dbReference>
<dbReference type="InterPro" id="IPR050135">
    <property type="entry name" value="dGTPase-like"/>
</dbReference>
<feature type="domain" description="HD" evidence="1">
    <location>
        <begin position="66"/>
        <end position="182"/>
    </location>
</feature>
<gene>
    <name evidence="2" type="ORF">SAMN04487834_101337</name>
</gene>
<dbReference type="PANTHER" id="PTHR11373">
    <property type="entry name" value="DEOXYNUCLEOSIDE TRIPHOSPHATE TRIPHOSPHOHYDROLASE"/>
    <property type="match status" value="1"/>
</dbReference>
<sequence length="421" mass="49449">MDKNEFRLDQYRLNESRVIRDAIHGYITFEYLPIWQLIATTEVQRLRRIKQLGGTYMVFPSAEHSRFTHSLGVYETVRKMCALDAIDKHLNDYDKLTVMCAGLLHDIGHGPFSHTFEGAFHTNHEEMTRRMILEDSEVHRVLSSVHEDLPLDVANVIAHKASKPMIVQMVSSQLDADRMDYLLRDSYFAGVTYGEFDRSRILRTLRIKDDRIVFKYSGVQAIEDYILARYHMYYQVYFHPTARSYEHVFQLIAKRLTVLHEQGYHFQTHIQYLLPFISGEEMSVAEYEALDENVIYYYIGEMQNEADPILSDLCQRFINRHLFKYESINDASEIEEYRKKTIEKGLDPDYYVVDDQAIQVPYKHYGVGKHTGEIEILMEDGTISTLSDTSHIVNAILHSKPKIDRKVFFVRNSNWRKETDE</sequence>
<reference evidence="3" key="1">
    <citation type="submission" date="2016-10" db="EMBL/GenBank/DDBJ databases">
        <authorList>
            <person name="Varghese N."/>
        </authorList>
    </citation>
    <scope>NUCLEOTIDE SEQUENCE [LARGE SCALE GENOMIC DNA]</scope>
    <source>
        <strain evidence="3">DSM 20406</strain>
    </source>
</reference>
<dbReference type="PROSITE" id="PS51831">
    <property type="entry name" value="HD"/>
    <property type="match status" value="1"/>
</dbReference>
<dbReference type="STRING" id="322505.SAMN04487836_12625"/>
<name>A0A1H6SH67_9FIRM</name>
<keyword evidence="3" id="KW-1185">Reference proteome</keyword>
<dbReference type="Proteomes" id="UP000183028">
    <property type="component" value="Unassembled WGS sequence"/>
</dbReference>
<dbReference type="Pfam" id="PF01966">
    <property type="entry name" value="HD"/>
    <property type="match status" value="1"/>
</dbReference>
<accession>A0A1H6SH67</accession>
<dbReference type="SUPFAM" id="SSF109604">
    <property type="entry name" value="HD-domain/PDEase-like"/>
    <property type="match status" value="1"/>
</dbReference>
<dbReference type="SMART" id="SM00471">
    <property type="entry name" value="HDc"/>
    <property type="match status" value="1"/>
</dbReference>
<evidence type="ECO:0000259" key="1">
    <source>
        <dbReference type="PROSITE" id="PS51831"/>
    </source>
</evidence>
<dbReference type="InterPro" id="IPR045509">
    <property type="entry name" value="HD_assoc_2"/>
</dbReference>
<dbReference type="RefSeq" id="WP_074731651.1">
    <property type="nucleotide sequence ID" value="NZ_FNYK01000013.1"/>
</dbReference>
<proteinExistence type="predicted"/>
<organism evidence="2 3">
    <name type="scientific">Sharpea azabuensis</name>
    <dbReference type="NCBI Taxonomy" id="322505"/>
    <lineage>
        <taxon>Bacteria</taxon>
        <taxon>Bacillati</taxon>
        <taxon>Bacillota</taxon>
        <taxon>Erysipelotrichia</taxon>
        <taxon>Erysipelotrichales</taxon>
        <taxon>Coprobacillaceae</taxon>
        <taxon>Sharpea</taxon>
    </lineage>
</organism>
<dbReference type="AlphaFoldDB" id="A0A1H6SH67"/>
<dbReference type="PANTHER" id="PTHR11373:SF4">
    <property type="entry name" value="DEOXYNUCLEOSIDE TRIPHOSPHATE TRIPHOSPHOHYDROLASE SAMHD1"/>
    <property type="match status" value="1"/>
</dbReference>
<dbReference type="InterPro" id="IPR006674">
    <property type="entry name" value="HD_domain"/>
</dbReference>
<dbReference type="Pfam" id="PF19276">
    <property type="entry name" value="HD_assoc_2"/>
    <property type="match status" value="1"/>
</dbReference>
<dbReference type="GO" id="GO:0006203">
    <property type="term" value="P:dGTP catabolic process"/>
    <property type="evidence" value="ECO:0007669"/>
    <property type="project" value="TreeGrafter"/>
</dbReference>
<protein>
    <recommendedName>
        <fullName evidence="1">HD domain-containing protein</fullName>
    </recommendedName>
</protein>
<dbReference type="CDD" id="cd00077">
    <property type="entry name" value="HDc"/>
    <property type="match status" value="1"/>
</dbReference>
<dbReference type="EMBL" id="FNYK01000013">
    <property type="protein sequence ID" value="SEI63400.1"/>
    <property type="molecule type" value="Genomic_DNA"/>
</dbReference>
<dbReference type="eggNOG" id="COG1078">
    <property type="taxonomic scope" value="Bacteria"/>
</dbReference>
<dbReference type="InterPro" id="IPR003607">
    <property type="entry name" value="HD/PDEase_dom"/>
</dbReference>
<dbReference type="OrthoDB" id="9803619at2"/>
<dbReference type="GO" id="GO:0008832">
    <property type="term" value="F:dGTPase activity"/>
    <property type="evidence" value="ECO:0007669"/>
    <property type="project" value="TreeGrafter"/>
</dbReference>